<reference evidence="1 2" key="1">
    <citation type="journal article" date="2020" name="G3 (Bethesda)">
        <title>Improved Reference Genome for Cyclotella cryptica CCMP332, a Model for Cell Wall Morphogenesis, Salinity Adaptation, and Lipid Production in Diatoms (Bacillariophyta).</title>
        <authorList>
            <person name="Roberts W.R."/>
            <person name="Downey K.M."/>
            <person name="Ruck E.C."/>
            <person name="Traller J.C."/>
            <person name="Alverson A.J."/>
        </authorList>
    </citation>
    <scope>NUCLEOTIDE SEQUENCE [LARGE SCALE GENOMIC DNA]</scope>
    <source>
        <strain evidence="1 2">CCMP332</strain>
    </source>
</reference>
<name>A0ABD3QUZ1_9STRA</name>
<comment type="caution">
    <text evidence="1">The sequence shown here is derived from an EMBL/GenBank/DDBJ whole genome shotgun (WGS) entry which is preliminary data.</text>
</comment>
<protein>
    <submittedName>
        <fullName evidence="1">Uncharacterized protein</fullName>
    </submittedName>
</protein>
<keyword evidence="2" id="KW-1185">Reference proteome</keyword>
<dbReference type="EMBL" id="JABMIG020000010">
    <property type="protein sequence ID" value="KAL3804019.1"/>
    <property type="molecule type" value="Genomic_DNA"/>
</dbReference>
<gene>
    <name evidence="1" type="ORF">HJC23_006410</name>
</gene>
<dbReference type="Proteomes" id="UP001516023">
    <property type="component" value="Unassembled WGS sequence"/>
</dbReference>
<sequence length="37" mass="4097">MRYFSLAIAGSLCFRLVESIIAMEKICKKAVASAYIV</sequence>
<accession>A0ABD3QUZ1</accession>
<dbReference type="AlphaFoldDB" id="A0ABD3QUZ1"/>
<evidence type="ECO:0000313" key="2">
    <source>
        <dbReference type="Proteomes" id="UP001516023"/>
    </source>
</evidence>
<organism evidence="1 2">
    <name type="scientific">Cyclotella cryptica</name>
    <dbReference type="NCBI Taxonomy" id="29204"/>
    <lineage>
        <taxon>Eukaryota</taxon>
        <taxon>Sar</taxon>
        <taxon>Stramenopiles</taxon>
        <taxon>Ochrophyta</taxon>
        <taxon>Bacillariophyta</taxon>
        <taxon>Coscinodiscophyceae</taxon>
        <taxon>Thalassiosirophycidae</taxon>
        <taxon>Stephanodiscales</taxon>
        <taxon>Stephanodiscaceae</taxon>
        <taxon>Cyclotella</taxon>
    </lineage>
</organism>
<proteinExistence type="predicted"/>
<evidence type="ECO:0000313" key="1">
    <source>
        <dbReference type="EMBL" id="KAL3804019.1"/>
    </source>
</evidence>